<reference evidence="1 2" key="1">
    <citation type="submission" date="2019-05" db="EMBL/GenBank/DDBJ databases">
        <title>Another draft genome of Portunus trituberculatus and its Hox gene families provides insights of decapod evolution.</title>
        <authorList>
            <person name="Jeong J.-H."/>
            <person name="Song I."/>
            <person name="Kim S."/>
            <person name="Choi T."/>
            <person name="Kim D."/>
            <person name="Ryu S."/>
            <person name="Kim W."/>
        </authorList>
    </citation>
    <scope>NUCLEOTIDE SEQUENCE [LARGE SCALE GENOMIC DNA]</scope>
    <source>
        <tissue evidence="1">Muscle</tissue>
    </source>
</reference>
<evidence type="ECO:0000313" key="1">
    <source>
        <dbReference type="EMBL" id="MPC93077.1"/>
    </source>
</evidence>
<proteinExistence type="predicted"/>
<evidence type="ECO:0000313" key="2">
    <source>
        <dbReference type="Proteomes" id="UP000324222"/>
    </source>
</evidence>
<accession>A0A5B7JIK7</accession>
<organism evidence="1 2">
    <name type="scientific">Portunus trituberculatus</name>
    <name type="common">Swimming crab</name>
    <name type="synonym">Neptunus trituberculatus</name>
    <dbReference type="NCBI Taxonomy" id="210409"/>
    <lineage>
        <taxon>Eukaryota</taxon>
        <taxon>Metazoa</taxon>
        <taxon>Ecdysozoa</taxon>
        <taxon>Arthropoda</taxon>
        <taxon>Crustacea</taxon>
        <taxon>Multicrustacea</taxon>
        <taxon>Malacostraca</taxon>
        <taxon>Eumalacostraca</taxon>
        <taxon>Eucarida</taxon>
        <taxon>Decapoda</taxon>
        <taxon>Pleocyemata</taxon>
        <taxon>Brachyura</taxon>
        <taxon>Eubrachyura</taxon>
        <taxon>Portunoidea</taxon>
        <taxon>Portunidae</taxon>
        <taxon>Portuninae</taxon>
        <taxon>Portunus</taxon>
    </lineage>
</organism>
<keyword evidence="2" id="KW-1185">Reference proteome</keyword>
<dbReference type="AlphaFoldDB" id="A0A5B7JIK7"/>
<dbReference type="Proteomes" id="UP000324222">
    <property type="component" value="Unassembled WGS sequence"/>
</dbReference>
<gene>
    <name evidence="1" type="ORF">E2C01_088193</name>
</gene>
<sequence length="85" mass="9211">MPSTPPHPYSTPSLTHTFLTTTANTFTSSATITRYSSPSPLLNKLTRSSALTKTIKAVDVTQSFIHLCSCNMGGSFVFLENNRVS</sequence>
<protein>
    <submittedName>
        <fullName evidence="1">Uncharacterized protein</fullName>
    </submittedName>
</protein>
<name>A0A5B7JIK7_PORTR</name>
<comment type="caution">
    <text evidence="1">The sequence shown here is derived from an EMBL/GenBank/DDBJ whole genome shotgun (WGS) entry which is preliminary data.</text>
</comment>
<dbReference type="EMBL" id="VSRR010093497">
    <property type="protein sequence ID" value="MPC93077.1"/>
    <property type="molecule type" value="Genomic_DNA"/>
</dbReference>